<dbReference type="InterPro" id="IPR035901">
    <property type="entry name" value="GIY-YIG_endonuc_sf"/>
</dbReference>
<evidence type="ECO:0000313" key="3">
    <source>
        <dbReference type="Proteomes" id="UP000237061"/>
    </source>
</evidence>
<dbReference type="Proteomes" id="UP000237061">
    <property type="component" value="Unassembled WGS sequence"/>
</dbReference>
<accession>A0A2S3ZW13</accession>
<evidence type="ECO:0000259" key="1">
    <source>
        <dbReference type="Pfam" id="PF01541"/>
    </source>
</evidence>
<protein>
    <submittedName>
        <fullName evidence="2">Excinuclease ABC subunit C</fullName>
    </submittedName>
</protein>
<keyword evidence="3" id="KW-1185">Reference proteome</keyword>
<dbReference type="Gene3D" id="3.40.1440.10">
    <property type="entry name" value="GIY-YIG endonuclease"/>
    <property type="match status" value="1"/>
</dbReference>
<dbReference type="InterPro" id="IPR000305">
    <property type="entry name" value="GIY-YIG_endonuc"/>
</dbReference>
<comment type="caution">
    <text evidence="2">The sequence shown here is derived from an EMBL/GenBank/DDBJ whole genome shotgun (WGS) entry which is preliminary data.</text>
</comment>
<dbReference type="Pfam" id="PF01541">
    <property type="entry name" value="GIY-YIG"/>
    <property type="match status" value="1"/>
</dbReference>
<reference evidence="2 3" key="1">
    <citation type="submission" date="2018-01" db="EMBL/GenBank/DDBJ databases">
        <title>Arthrobacter sp. nov., from glaciers in China.</title>
        <authorList>
            <person name="Liu Q."/>
            <person name="Xin Y.-H."/>
        </authorList>
    </citation>
    <scope>NUCLEOTIDE SEQUENCE [LARGE SCALE GENOMIC DNA]</scope>
    <source>
        <strain evidence="2 3">HLT2-12-2</strain>
    </source>
</reference>
<sequence>MTTTLTQPHPSPTFEGSLTMGNLFAAAGIDPSQILLLRHTNLKPGPNGPEDLTPAKILAFVRIQAVSGSKFPQKPPSVWLNFTAAGGNRCRFIGAYENNGEVVAERTETDRFYDLTPSPCLASFKDRLVIDWTGGTINWARAGGAAVGFPVTEIADAQAPVFPGFDQLILSFNELQSVMEDSRYESWRQVLKSVQGIYLISDTKEGKLYVGKADGSERILGRWSAYAKTGHGGNVAFRELNGVDMTHRNHFQFSILRVFSPGASTAEIDAAETHYKRALLSRQFGLNRN</sequence>
<dbReference type="CDD" id="cd10446">
    <property type="entry name" value="GIY-YIG_unchar_1"/>
    <property type="match status" value="1"/>
</dbReference>
<dbReference type="RefSeq" id="WP_103465805.1">
    <property type="nucleotide sequence ID" value="NZ_PPXC01000007.1"/>
</dbReference>
<organism evidence="2 3">
    <name type="scientific">Arthrobacter glacialis</name>
    <dbReference type="NCBI Taxonomy" id="1664"/>
    <lineage>
        <taxon>Bacteria</taxon>
        <taxon>Bacillati</taxon>
        <taxon>Actinomycetota</taxon>
        <taxon>Actinomycetes</taxon>
        <taxon>Micrococcales</taxon>
        <taxon>Micrococcaceae</taxon>
        <taxon>Arthrobacter</taxon>
    </lineage>
</organism>
<feature type="domain" description="GIY-YIG" evidence="1">
    <location>
        <begin position="196"/>
        <end position="281"/>
    </location>
</feature>
<name>A0A2S3ZW13_ARTGL</name>
<dbReference type="AlphaFoldDB" id="A0A2S3ZW13"/>
<dbReference type="EMBL" id="PPXC01000007">
    <property type="protein sequence ID" value="POH73456.1"/>
    <property type="molecule type" value="Genomic_DNA"/>
</dbReference>
<evidence type="ECO:0000313" key="2">
    <source>
        <dbReference type="EMBL" id="POH73456.1"/>
    </source>
</evidence>
<gene>
    <name evidence="2" type="ORF">CVS27_11150</name>
</gene>
<proteinExistence type="predicted"/>
<dbReference type="SUPFAM" id="SSF82771">
    <property type="entry name" value="GIY-YIG endonuclease"/>
    <property type="match status" value="1"/>
</dbReference>